<feature type="compositionally biased region" description="Basic and acidic residues" evidence="5">
    <location>
        <begin position="208"/>
        <end position="218"/>
    </location>
</feature>
<evidence type="ECO:0000313" key="7">
    <source>
        <dbReference type="EMBL" id="GMN61519.1"/>
    </source>
</evidence>
<dbReference type="InterPro" id="IPR006121">
    <property type="entry name" value="HMA_dom"/>
</dbReference>
<name>A0AA88J330_FICCA</name>
<feature type="domain" description="HMA" evidence="6">
    <location>
        <begin position="29"/>
        <end position="95"/>
    </location>
</feature>
<dbReference type="Gene3D" id="3.30.70.100">
    <property type="match status" value="2"/>
</dbReference>
<dbReference type="PROSITE" id="PS50846">
    <property type="entry name" value="HMA_2"/>
    <property type="match status" value="2"/>
</dbReference>
<dbReference type="GO" id="GO:0046872">
    <property type="term" value="F:metal ion binding"/>
    <property type="evidence" value="ECO:0007669"/>
    <property type="project" value="UniProtKB-KW"/>
</dbReference>
<keyword evidence="3" id="KW-0449">Lipoprotein</keyword>
<comment type="similarity">
    <text evidence="4">Belongs to the HIPP family.</text>
</comment>
<keyword evidence="3" id="KW-0636">Prenylation</keyword>
<dbReference type="PANTHER" id="PTHR46195">
    <property type="entry name" value="HEAVY METAL-ASSOCIATED ISOPRENYLATED PLANT PROTEIN 7"/>
    <property type="match status" value="1"/>
</dbReference>
<sequence>MAEKVEIIAKGKEGGNKKLVEKKEKDDGVITAVYKANLHCLQCARDIKSPLLRAQGVQNVDVDMERGEIKAKGSFDPIKVQKRIEKLSKKKIELISPKPQVKDAIQTENKKEIKETKQAISRTTSVKVHMHCDQCARDLKKKLLAQNGIHNVKTDMKSQILTVDGTIEPEKLTSFLRGKVHKHAEIVADKKEEKKVQIIKEEIKKEKEKLVVSDEGKSSDSSTKNVER</sequence>
<gene>
    <name evidence="7" type="ORF">TIFTF001_030609</name>
</gene>
<evidence type="ECO:0000259" key="6">
    <source>
        <dbReference type="PROSITE" id="PS50846"/>
    </source>
</evidence>
<evidence type="ECO:0000256" key="3">
    <source>
        <dbReference type="ARBA" id="ARBA00023289"/>
    </source>
</evidence>
<feature type="compositionally biased region" description="Polar residues" evidence="5">
    <location>
        <begin position="219"/>
        <end position="228"/>
    </location>
</feature>
<evidence type="ECO:0000256" key="4">
    <source>
        <dbReference type="ARBA" id="ARBA00024045"/>
    </source>
</evidence>
<dbReference type="Proteomes" id="UP001187192">
    <property type="component" value="Unassembled WGS sequence"/>
</dbReference>
<evidence type="ECO:0000256" key="5">
    <source>
        <dbReference type="SAM" id="MobiDB-lite"/>
    </source>
</evidence>
<keyword evidence="2" id="KW-0479">Metal-binding</keyword>
<accession>A0AA88J330</accession>
<reference evidence="7" key="1">
    <citation type="submission" date="2023-07" db="EMBL/GenBank/DDBJ databases">
        <title>draft genome sequence of fig (Ficus carica).</title>
        <authorList>
            <person name="Takahashi T."/>
            <person name="Nishimura K."/>
        </authorList>
    </citation>
    <scope>NUCLEOTIDE SEQUENCE</scope>
</reference>
<evidence type="ECO:0000256" key="2">
    <source>
        <dbReference type="ARBA" id="ARBA00022723"/>
    </source>
</evidence>
<organism evidence="7 8">
    <name type="scientific">Ficus carica</name>
    <name type="common">Common fig</name>
    <dbReference type="NCBI Taxonomy" id="3494"/>
    <lineage>
        <taxon>Eukaryota</taxon>
        <taxon>Viridiplantae</taxon>
        <taxon>Streptophyta</taxon>
        <taxon>Embryophyta</taxon>
        <taxon>Tracheophyta</taxon>
        <taxon>Spermatophyta</taxon>
        <taxon>Magnoliopsida</taxon>
        <taxon>eudicotyledons</taxon>
        <taxon>Gunneridae</taxon>
        <taxon>Pentapetalae</taxon>
        <taxon>rosids</taxon>
        <taxon>fabids</taxon>
        <taxon>Rosales</taxon>
        <taxon>Moraceae</taxon>
        <taxon>Ficeae</taxon>
        <taxon>Ficus</taxon>
    </lineage>
</organism>
<feature type="domain" description="HMA" evidence="6">
    <location>
        <begin position="121"/>
        <end position="188"/>
    </location>
</feature>
<protein>
    <recommendedName>
        <fullName evidence="6">HMA domain-containing protein</fullName>
    </recommendedName>
</protein>
<comment type="caution">
    <text evidence="7">The sequence shown here is derived from an EMBL/GenBank/DDBJ whole genome shotgun (WGS) entry which is preliminary data.</text>
</comment>
<dbReference type="Pfam" id="PF00403">
    <property type="entry name" value="HMA"/>
    <property type="match status" value="2"/>
</dbReference>
<evidence type="ECO:0000313" key="8">
    <source>
        <dbReference type="Proteomes" id="UP001187192"/>
    </source>
</evidence>
<keyword evidence="8" id="KW-1185">Reference proteome</keyword>
<dbReference type="SUPFAM" id="SSF55008">
    <property type="entry name" value="HMA, heavy metal-associated domain"/>
    <property type="match status" value="2"/>
</dbReference>
<evidence type="ECO:0000256" key="1">
    <source>
        <dbReference type="ARBA" id="ARBA00022481"/>
    </source>
</evidence>
<dbReference type="EMBL" id="BTGU01000113">
    <property type="protein sequence ID" value="GMN61519.1"/>
    <property type="molecule type" value="Genomic_DNA"/>
</dbReference>
<dbReference type="PANTHER" id="PTHR46195:SF12">
    <property type="entry name" value="HEAVY METAL-ASSOCIATED ISOPRENYLATED PLANT PROTEIN 4"/>
    <property type="match status" value="1"/>
</dbReference>
<proteinExistence type="inferred from homology"/>
<dbReference type="InterPro" id="IPR044577">
    <property type="entry name" value="HIPP4/7/8/17/18/19"/>
</dbReference>
<dbReference type="AlphaFoldDB" id="A0AA88J330"/>
<dbReference type="InterPro" id="IPR036163">
    <property type="entry name" value="HMA_dom_sf"/>
</dbReference>
<dbReference type="CDD" id="cd00371">
    <property type="entry name" value="HMA"/>
    <property type="match status" value="2"/>
</dbReference>
<feature type="region of interest" description="Disordered" evidence="5">
    <location>
        <begin position="208"/>
        <end position="228"/>
    </location>
</feature>
<keyword evidence="1" id="KW-0488">Methylation</keyword>